<comment type="catalytic activity">
    <reaction evidence="1">
        <text>(2S,3R)-3-hydroxybutane-1,2,3-tricarboxylate = 2-methyl-cis-aconitate + H2O</text>
        <dbReference type="Rhea" id="RHEA:17941"/>
        <dbReference type="ChEBI" id="CHEBI:15377"/>
        <dbReference type="ChEBI" id="CHEBI:57429"/>
        <dbReference type="ChEBI" id="CHEBI:57872"/>
        <dbReference type="EC" id="4.2.1.99"/>
    </reaction>
</comment>
<comment type="catalytic activity">
    <reaction evidence="15 16">
        <text>citrate = D-threo-isocitrate</text>
        <dbReference type="Rhea" id="RHEA:10336"/>
        <dbReference type="ChEBI" id="CHEBI:15562"/>
        <dbReference type="ChEBI" id="CHEBI:16947"/>
        <dbReference type="EC" id="4.2.1.3"/>
    </reaction>
</comment>
<evidence type="ECO:0000256" key="2">
    <source>
        <dbReference type="ARBA" id="ARBA00001966"/>
    </source>
</evidence>
<dbReference type="PROSITE" id="PS00450">
    <property type="entry name" value="ACONITASE_1"/>
    <property type="match status" value="1"/>
</dbReference>
<dbReference type="GO" id="GO:0003723">
    <property type="term" value="F:RNA binding"/>
    <property type="evidence" value="ECO:0007669"/>
    <property type="project" value="UniProtKB-KW"/>
</dbReference>
<reference evidence="19" key="1">
    <citation type="submission" date="2020-02" db="EMBL/GenBank/DDBJ databases">
        <authorList>
            <person name="Meier V. D."/>
        </authorList>
    </citation>
    <scope>NUCLEOTIDE SEQUENCE</scope>
    <source>
        <strain evidence="19">AVDCRST_MAG39</strain>
    </source>
</reference>
<evidence type="ECO:0000256" key="8">
    <source>
        <dbReference type="ARBA" id="ARBA00022485"/>
    </source>
</evidence>
<dbReference type="NCBIfam" id="TIGR01341">
    <property type="entry name" value="aconitase_1"/>
    <property type="match status" value="1"/>
</dbReference>
<dbReference type="FunFam" id="3.30.499.10:FF:000002">
    <property type="entry name" value="Aconitate hydratase"/>
    <property type="match status" value="1"/>
</dbReference>
<dbReference type="GO" id="GO:0006099">
    <property type="term" value="P:tricarboxylic acid cycle"/>
    <property type="evidence" value="ECO:0007669"/>
    <property type="project" value="UniProtKB-UniPathway"/>
</dbReference>
<dbReference type="EC" id="4.2.1.3" evidence="16"/>
<accession>A0A6J4SQ75</accession>
<evidence type="ECO:0000256" key="11">
    <source>
        <dbReference type="ARBA" id="ARBA00022884"/>
    </source>
</evidence>
<dbReference type="InterPro" id="IPR036008">
    <property type="entry name" value="Aconitase_4Fe-4S_dom"/>
</dbReference>
<comment type="function">
    <text evidence="3">Involved in the catabolism of short chain fatty acids (SCFA) via the tricarboxylic acid (TCA)(acetyl degradation route) and probably the 2-methylcitrate cycle I (propionate degradation route). Catalyzes the reversible isomerization of citrate to isocitrate via cis-aconitate. Could catalyze the hydration of 2-methyl-cis-aconitate to yield (2R,3S)-2-methylisocitrate. The apo form of AcnA functions as a RNA-binding regulatory protein.</text>
</comment>
<dbReference type="Gene3D" id="3.30.499.10">
    <property type="entry name" value="Aconitase, domain 3"/>
    <property type="match status" value="2"/>
</dbReference>
<dbReference type="NCBIfam" id="NF006757">
    <property type="entry name" value="PRK09277.1"/>
    <property type="match status" value="1"/>
</dbReference>
<protein>
    <recommendedName>
        <fullName evidence="16">Aconitate hydratase</fullName>
        <shortName evidence="16">Aconitase</shortName>
        <ecNumber evidence="16">4.2.1.3</ecNumber>
    </recommendedName>
</protein>
<evidence type="ECO:0000313" key="19">
    <source>
        <dbReference type="EMBL" id="CAA9502166.1"/>
    </source>
</evidence>
<evidence type="ECO:0000259" key="18">
    <source>
        <dbReference type="Pfam" id="PF00694"/>
    </source>
</evidence>
<dbReference type="Gene3D" id="3.20.19.10">
    <property type="entry name" value="Aconitase, domain 4"/>
    <property type="match status" value="1"/>
</dbReference>
<keyword evidence="14 16" id="KW-0456">Lyase</keyword>
<evidence type="ECO:0000256" key="5">
    <source>
        <dbReference type="ARBA" id="ARBA00005026"/>
    </source>
</evidence>
<dbReference type="PRINTS" id="PR00415">
    <property type="entry name" value="ACONITASE"/>
</dbReference>
<dbReference type="SUPFAM" id="SSF53732">
    <property type="entry name" value="Aconitase iron-sulfur domain"/>
    <property type="match status" value="1"/>
</dbReference>
<keyword evidence="9" id="KW-0816">Tricarboxylic acid cycle</keyword>
<dbReference type="InterPro" id="IPR015928">
    <property type="entry name" value="Aconitase/3IPM_dehydase_swvl"/>
</dbReference>
<dbReference type="CDD" id="cd01580">
    <property type="entry name" value="AcnA_IRP_Swivel"/>
    <property type="match status" value="1"/>
</dbReference>
<evidence type="ECO:0000256" key="9">
    <source>
        <dbReference type="ARBA" id="ARBA00022532"/>
    </source>
</evidence>
<evidence type="ECO:0000256" key="12">
    <source>
        <dbReference type="ARBA" id="ARBA00023004"/>
    </source>
</evidence>
<dbReference type="UniPathway" id="UPA00223">
    <property type="reaction ID" value="UER00718"/>
</dbReference>
<keyword evidence="8 16" id="KW-0004">4Fe-4S</keyword>
<evidence type="ECO:0000259" key="17">
    <source>
        <dbReference type="Pfam" id="PF00330"/>
    </source>
</evidence>
<evidence type="ECO:0000256" key="3">
    <source>
        <dbReference type="ARBA" id="ARBA00002737"/>
    </source>
</evidence>
<dbReference type="SUPFAM" id="SSF52016">
    <property type="entry name" value="LeuD/IlvD-like"/>
    <property type="match status" value="1"/>
</dbReference>
<keyword evidence="12 16" id="KW-0408">Iron</keyword>
<dbReference type="InterPro" id="IPR044137">
    <property type="entry name" value="AcnA_IRP_Swivel"/>
</dbReference>
<dbReference type="PROSITE" id="PS01244">
    <property type="entry name" value="ACONITASE_2"/>
    <property type="match status" value="1"/>
</dbReference>
<dbReference type="GO" id="GO:0003994">
    <property type="term" value="F:aconitate hydratase activity"/>
    <property type="evidence" value="ECO:0007669"/>
    <property type="project" value="UniProtKB-EC"/>
</dbReference>
<feature type="domain" description="Aconitase/3-isopropylmalate dehydratase large subunit alpha/beta/alpha" evidence="17">
    <location>
        <begin position="78"/>
        <end position="563"/>
    </location>
</feature>
<feature type="domain" description="Aconitase A/isopropylmalate dehydratase small subunit swivel" evidence="18">
    <location>
        <begin position="693"/>
        <end position="818"/>
    </location>
</feature>
<evidence type="ECO:0000256" key="10">
    <source>
        <dbReference type="ARBA" id="ARBA00022723"/>
    </source>
</evidence>
<dbReference type="GO" id="GO:0046872">
    <property type="term" value="F:metal ion binding"/>
    <property type="evidence" value="ECO:0007669"/>
    <property type="project" value="UniProtKB-KW"/>
</dbReference>
<sequence length="893" mass="97244">MTAPSLDSLSTRSTLEVDGQGYTYYSLEKAGAALGHVGRLPHSMKVLLENLLRFEDGVTVTRDDLQAMADWTKERRINREIQYRPARVMMQDFTGVPAVVDLAAMRDAMAKLGGDPQKINPLVPVHLVIDHSVMVDEFGHPRALEMNVDLEYQRNIERYEFLKWGSGAFDDFKVVPPGTGIIHQVNLEHVAQTVWTAQGENGEIVAYPDTLVGTDSHTTMVNGLGVLGWGVGGIEAEAAMLGQPVSMLIPEVVGFRLDGKLNEGITATDLVLTVTQMLRKKGVVGRFVEFYGPGLDALTLADRATIANMAPEYGATCGFFPIDSKTTEYLRLTGRDDARIALVEAYCRAQGMWREEGSTDEPVFTDTLELDMTTIEPSLAGPKRPQDRVLLNGLDENFNEDLVNTYKIAAADEKRVGVNGFDLGHGDVVIAAITSCTNTSNPSVMVAAGLVARKARERGLQSKPWVKTSLSPGSQVVSDYLRSAGLEADLEAVGFYTTGYGCATCIGNSGPLPQPISDAINDNDLVAVSVLSGNRNFEGRVSPDVRANFLASPPLVVAYALKGTVREDLVSVPLGTGSDGEPVYLRDIWPSNAEVQATIDAHVHSDMFRSRYANVFRGDERWQAVEVHGGATYDWNPGSTYIQNPPYFEGMSMTPTPLTDVADARLLALFGDSITTDHISPAGSIKAQSPAGQYLSERQVARLDFNSYGARRGNHEVMMRGTFANIRIKNEMLPGTEGGLTKFEGEAMPIYDAAMRYKEQGTPLVVVAGKEYGTGSSRDWAAKGTNLLGVRVVVAESFERIHRSNLVGMGVLPLQFAEGESRQTHDLTGDERFSVRGVADIQPRQDVAVDVVRPDGSSFTITARCRIDTYNELEYFRHGGILPYVLRNLAGAA</sequence>
<dbReference type="FunFam" id="3.30.499.10:FF:000020">
    <property type="entry name" value="Aconitate hydratase A"/>
    <property type="match status" value="1"/>
</dbReference>
<evidence type="ECO:0000256" key="7">
    <source>
        <dbReference type="ARBA" id="ARBA00011245"/>
    </source>
</evidence>
<keyword evidence="11" id="KW-0694">RNA-binding</keyword>
<comment type="function">
    <text evidence="16">Catalyzes the isomerization of citrate to isocitrate via cis-aconitate.</text>
</comment>
<dbReference type="GO" id="GO:0047456">
    <property type="term" value="F:2-methylisocitrate dehydratase activity"/>
    <property type="evidence" value="ECO:0007669"/>
    <property type="project" value="UniProtKB-EC"/>
</dbReference>
<dbReference type="EMBL" id="CADCVW010000057">
    <property type="protein sequence ID" value="CAA9502166.1"/>
    <property type="molecule type" value="Genomic_DNA"/>
</dbReference>
<dbReference type="Pfam" id="PF00330">
    <property type="entry name" value="Aconitase"/>
    <property type="match status" value="1"/>
</dbReference>
<evidence type="ECO:0000256" key="14">
    <source>
        <dbReference type="ARBA" id="ARBA00023239"/>
    </source>
</evidence>
<organism evidence="19">
    <name type="scientific">uncultured Sphingomonadaceae bacterium</name>
    <dbReference type="NCBI Taxonomy" id="169976"/>
    <lineage>
        <taxon>Bacteria</taxon>
        <taxon>Pseudomonadati</taxon>
        <taxon>Pseudomonadota</taxon>
        <taxon>Alphaproteobacteria</taxon>
        <taxon>Sphingomonadales</taxon>
        <taxon>Sphingomonadaceae</taxon>
        <taxon>environmental samples</taxon>
    </lineage>
</organism>
<comment type="pathway">
    <text evidence="4">Carbohydrate metabolism; tricarboxylic acid cycle; isocitrate from oxaloacetate: step 2/2.</text>
</comment>
<dbReference type="Gene3D" id="6.10.190.10">
    <property type="match status" value="1"/>
</dbReference>
<evidence type="ECO:0000256" key="6">
    <source>
        <dbReference type="ARBA" id="ARBA00007185"/>
    </source>
</evidence>
<gene>
    <name evidence="19" type="ORF">AVDCRST_MAG39-1432</name>
</gene>
<dbReference type="InterPro" id="IPR006249">
    <property type="entry name" value="Aconitase/IRP2"/>
</dbReference>
<keyword evidence="13 16" id="KW-0411">Iron-sulfur</keyword>
<dbReference type="InterPro" id="IPR000573">
    <property type="entry name" value="AconitaseA/IPMdHydase_ssu_swvl"/>
</dbReference>
<evidence type="ECO:0000256" key="16">
    <source>
        <dbReference type="RuleBase" id="RU361275"/>
    </source>
</evidence>
<proteinExistence type="inferred from homology"/>
<dbReference type="FunFam" id="3.20.19.10:FF:000001">
    <property type="entry name" value="Aconitate hydratase"/>
    <property type="match status" value="1"/>
</dbReference>
<evidence type="ECO:0000256" key="13">
    <source>
        <dbReference type="ARBA" id="ARBA00023014"/>
    </source>
</evidence>
<dbReference type="AlphaFoldDB" id="A0A6J4SQ75"/>
<comment type="pathway">
    <text evidence="5">Organic acid metabolism; propanoate degradation.</text>
</comment>
<evidence type="ECO:0000256" key="4">
    <source>
        <dbReference type="ARBA" id="ARBA00004717"/>
    </source>
</evidence>
<evidence type="ECO:0000256" key="15">
    <source>
        <dbReference type="ARBA" id="ARBA00023501"/>
    </source>
</evidence>
<dbReference type="Pfam" id="PF00694">
    <property type="entry name" value="Aconitase_C"/>
    <property type="match status" value="1"/>
</dbReference>
<dbReference type="NCBIfam" id="NF009520">
    <property type="entry name" value="PRK12881.1"/>
    <property type="match status" value="1"/>
</dbReference>
<dbReference type="InterPro" id="IPR001030">
    <property type="entry name" value="Acoase/IPM_deHydtase_lsu_aba"/>
</dbReference>
<keyword evidence="10" id="KW-0479">Metal-binding</keyword>
<evidence type="ECO:0000256" key="1">
    <source>
        <dbReference type="ARBA" id="ARBA00000118"/>
    </source>
</evidence>
<dbReference type="GO" id="GO:0051539">
    <property type="term" value="F:4 iron, 4 sulfur cluster binding"/>
    <property type="evidence" value="ECO:0007669"/>
    <property type="project" value="UniProtKB-KW"/>
</dbReference>
<name>A0A6J4SQ75_9SPHN</name>
<dbReference type="InterPro" id="IPR015931">
    <property type="entry name" value="Acnase/IPM_dHydase_lsu_aba_1/3"/>
</dbReference>
<dbReference type="PANTHER" id="PTHR11670">
    <property type="entry name" value="ACONITASE/IRON-RESPONSIVE ELEMENT FAMILY MEMBER"/>
    <property type="match status" value="1"/>
</dbReference>
<dbReference type="CDD" id="cd01586">
    <property type="entry name" value="AcnA_IRP"/>
    <property type="match status" value="1"/>
</dbReference>
<dbReference type="InterPro" id="IPR018136">
    <property type="entry name" value="Aconitase_4Fe-4S_BS"/>
</dbReference>
<comment type="cofactor">
    <cofactor evidence="2">
        <name>[4Fe-4S] cluster</name>
        <dbReference type="ChEBI" id="CHEBI:49883"/>
    </cofactor>
</comment>
<comment type="similarity">
    <text evidence="6 16">Belongs to the aconitase/IPM isomerase family.</text>
</comment>
<comment type="subunit">
    <text evidence="7">Monomer.</text>
</comment>